<proteinExistence type="predicted"/>
<evidence type="ECO:0000313" key="2">
    <source>
        <dbReference type="Proteomes" id="UP001500902"/>
    </source>
</evidence>
<comment type="caution">
    <text evidence="1">The sequence shown here is derived from an EMBL/GenBank/DDBJ whole genome shotgun (WGS) entry which is preliminary data.</text>
</comment>
<accession>A0ABP7BY08</accession>
<sequence>MCSTPNTALVHSLGSAHVIDHTKEHYTRGTNRYDLLLDHREPRRAREQARSAGGMVECAPFLDRWVSSVRRVVLLSTSTVPFSMPGWVDRAD</sequence>
<dbReference type="Proteomes" id="UP001500902">
    <property type="component" value="Unassembled WGS sequence"/>
</dbReference>
<name>A0ABP7BY08_9ACTN</name>
<protein>
    <submittedName>
        <fullName evidence="1">Uncharacterized protein</fullName>
    </submittedName>
</protein>
<evidence type="ECO:0000313" key="1">
    <source>
        <dbReference type="EMBL" id="GAA3673232.1"/>
    </source>
</evidence>
<dbReference type="EMBL" id="BAAAZP010000081">
    <property type="protein sequence ID" value="GAA3673232.1"/>
    <property type="molecule type" value="Genomic_DNA"/>
</dbReference>
<keyword evidence="2" id="KW-1185">Reference proteome</keyword>
<organism evidence="1 2">
    <name type="scientific">Nonomuraea antimicrobica</name>
    <dbReference type="NCBI Taxonomy" id="561173"/>
    <lineage>
        <taxon>Bacteria</taxon>
        <taxon>Bacillati</taxon>
        <taxon>Actinomycetota</taxon>
        <taxon>Actinomycetes</taxon>
        <taxon>Streptosporangiales</taxon>
        <taxon>Streptosporangiaceae</taxon>
        <taxon>Nonomuraea</taxon>
    </lineage>
</organism>
<reference evidence="2" key="1">
    <citation type="journal article" date="2019" name="Int. J. Syst. Evol. Microbiol.">
        <title>The Global Catalogue of Microorganisms (GCM) 10K type strain sequencing project: providing services to taxonomists for standard genome sequencing and annotation.</title>
        <authorList>
            <consortium name="The Broad Institute Genomics Platform"/>
            <consortium name="The Broad Institute Genome Sequencing Center for Infectious Disease"/>
            <person name="Wu L."/>
            <person name="Ma J."/>
        </authorList>
    </citation>
    <scope>NUCLEOTIDE SEQUENCE [LARGE SCALE GENOMIC DNA]</scope>
    <source>
        <strain evidence="2">JCM 16904</strain>
    </source>
</reference>
<dbReference type="RefSeq" id="WP_344880315.1">
    <property type="nucleotide sequence ID" value="NZ_BAAAZP010000081.1"/>
</dbReference>
<gene>
    <name evidence="1" type="ORF">GCM10022224_041860</name>
</gene>
<dbReference type="Gene3D" id="3.40.50.720">
    <property type="entry name" value="NAD(P)-binding Rossmann-like Domain"/>
    <property type="match status" value="1"/>
</dbReference>